<dbReference type="Ensembl" id="ENSCHIT00010056231.1">
    <property type="protein sequence ID" value="ENSCHIP00010040294.1"/>
    <property type="gene ID" value="ENSCHIG00010029621.1"/>
</dbReference>
<reference evidence="3" key="2">
    <citation type="submission" date="2025-08" db="UniProtKB">
        <authorList>
            <consortium name="Ensembl"/>
        </authorList>
    </citation>
    <scope>IDENTIFICATION</scope>
</reference>
<dbReference type="SMART" id="SM00174">
    <property type="entry name" value="RHO"/>
    <property type="match status" value="1"/>
</dbReference>
<evidence type="ECO:0000313" key="3">
    <source>
        <dbReference type="Ensembl" id="ENSCHIP00010040294.1"/>
    </source>
</evidence>
<accession>A0A8C2S8S5</accession>
<dbReference type="PANTHER" id="PTHR24072">
    <property type="entry name" value="RHO FAMILY GTPASE"/>
    <property type="match status" value="1"/>
</dbReference>
<dbReference type="PROSITE" id="PS51420">
    <property type="entry name" value="RHO"/>
    <property type="match status" value="1"/>
</dbReference>
<dbReference type="AlphaFoldDB" id="A0A8C2S8S5"/>
<reference evidence="3" key="1">
    <citation type="submission" date="2019-03" db="EMBL/GenBank/DDBJ databases">
        <title>Genome sequencing and reference-guided assembly of Black Bengal Goat (Capra hircus).</title>
        <authorList>
            <person name="Siddiki A.Z."/>
            <person name="Baten A."/>
            <person name="Billah M."/>
            <person name="Alam M.A.U."/>
            <person name="Shawrob K.S.M."/>
            <person name="Saha S."/>
            <person name="Chowdhury M."/>
            <person name="Rahman A.H."/>
            <person name="Stear M."/>
            <person name="Miah G."/>
            <person name="Das G.B."/>
            <person name="Hossain M.M."/>
            <person name="Kumkum M."/>
            <person name="Islam M.S."/>
            <person name="Mollah A.M."/>
            <person name="Ahsan A."/>
            <person name="Tusar F."/>
            <person name="Khan M.K.I."/>
        </authorList>
    </citation>
    <scope>NUCLEOTIDE SEQUENCE [LARGE SCALE GENOMIC DNA]</scope>
</reference>
<evidence type="ECO:0000256" key="1">
    <source>
        <dbReference type="ARBA" id="ARBA00022741"/>
    </source>
</evidence>
<organism evidence="3">
    <name type="scientific">Capra hircus</name>
    <name type="common">Goat</name>
    <dbReference type="NCBI Taxonomy" id="9925"/>
    <lineage>
        <taxon>Eukaryota</taxon>
        <taxon>Metazoa</taxon>
        <taxon>Chordata</taxon>
        <taxon>Craniata</taxon>
        <taxon>Vertebrata</taxon>
        <taxon>Euteleostomi</taxon>
        <taxon>Mammalia</taxon>
        <taxon>Eutheria</taxon>
        <taxon>Laurasiatheria</taxon>
        <taxon>Artiodactyla</taxon>
        <taxon>Ruminantia</taxon>
        <taxon>Pecora</taxon>
        <taxon>Bovidae</taxon>
        <taxon>Caprinae</taxon>
        <taxon>Capra</taxon>
    </lineage>
</organism>
<dbReference type="Pfam" id="PF00071">
    <property type="entry name" value="Ras"/>
    <property type="match status" value="1"/>
</dbReference>
<dbReference type="InterPro" id="IPR001806">
    <property type="entry name" value="Small_GTPase"/>
</dbReference>
<protein>
    <submittedName>
        <fullName evidence="3">Uncharacterized protein</fullName>
    </submittedName>
</protein>
<dbReference type="InterPro" id="IPR027417">
    <property type="entry name" value="P-loop_NTPase"/>
</dbReference>
<dbReference type="Gene3D" id="3.40.50.300">
    <property type="entry name" value="P-loop containing nucleotide triphosphate hydrolases"/>
    <property type="match status" value="1"/>
</dbReference>
<proteinExistence type="predicted"/>
<dbReference type="GO" id="GO:0007264">
    <property type="term" value="P:small GTPase-mediated signal transduction"/>
    <property type="evidence" value="ECO:0007669"/>
    <property type="project" value="InterPro"/>
</dbReference>
<name>A0A8C2S8S5_CAPHI</name>
<dbReference type="GO" id="GO:0005525">
    <property type="term" value="F:GTP binding"/>
    <property type="evidence" value="ECO:0007669"/>
    <property type="project" value="UniProtKB-KW"/>
</dbReference>
<evidence type="ECO:0000256" key="2">
    <source>
        <dbReference type="ARBA" id="ARBA00023134"/>
    </source>
</evidence>
<keyword evidence="2" id="KW-0342">GTP-binding</keyword>
<keyword evidence="1" id="KW-0547">Nucleotide-binding</keyword>
<dbReference type="GO" id="GO:0003924">
    <property type="term" value="F:GTPase activity"/>
    <property type="evidence" value="ECO:0007669"/>
    <property type="project" value="InterPro"/>
</dbReference>
<dbReference type="SUPFAM" id="SSF52540">
    <property type="entry name" value="P-loop containing nucleoside triphosphate hydrolases"/>
    <property type="match status" value="1"/>
</dbReference>
<sequence>MTQSRVVIAWVCPGATFSKDQFPEACALMVFENHVADIKLGRKQVGLALWDPGGQEESGHLRPLSHVDADVVLICLSETSDIHQKNISEKCTPEAKHFYSNGPIILKWEPTKIQQESGKLEQDESMANRIGALRYMECAAKSKDGGRKVLEMGVRTALQAREKKTKSGHSLAVQWLTICASNARGTNSISGRGTGFHMLWVFSKTKKERKHLGALSWETAAEHSPHAGNFLVLFIDLSG</sequence>
<dbReference type="InterPro" id="IPR003578">
    <property type="entry name" value="Small_GTPase_Rho"/>
</dbReference>